<dbReference type="InterPro" id="IPR025110">
    <property type="entry name" value="AMP-bd_C"/>
</dbReference>
<dbReference type="PROSITE" id="PS00455">
    <property type="entry name" value="AMP_BINDING"/>
    <property type="match status" value="1"/>
</dbReference>
<evidence type="ECO:0000313" key="6">
    <source>
        <dbReference type="EMBL" id="OUM84688.1"/>
    </source>
</evidence>
<comment type="caution">
    <text evidence="6">The sequence shown here is derived from an EMBL/GenBank/DDBJ whole genome shotgun (WGS) entry which is preliminary data.</text>
</comment>
<sequence length="527" mass="58903">MKATIGQLIEWSARNYPDKTGLVDLEKGQRWTFAEWDRDVNKMANLLRQLGVNKGDVVSVFLYNTSEFVTTLFAAAKIGAIFNPINYRLTSGELQFILNDAQTKVLVFEERVLDVVTRTREHGVPVQHYLYANENPPAYAQNLSSLLAGVQDDRPDVAVSETDPYIMMYTSGTTGRPKGVIHPHRNMITHNFIMLECMGITRNDVGLSVAPLNHTAELHTSFLPRVQIGATNLLLPMFDPEKVLKVIEQERVTHLFAAPTMVNMLLNTSGLENYDLSSLRMLGYGGASMAPALIRLFKEKVGADLVQMYGTTEMGPVMSVLYADEQLAKAGSAGKAVMNHELRVVRPEPDGSPSRPDNLCEVGEAGEIIVRGPCMMQEYYNRPDATEKALAYGWYHTGDVGVIDEDGYLWIRDRMDHTIISGAENVYPREVEDCLIEHPGVLEAAVVGKPDEKWGEIVVAFIVRQPGSQVTAEELDQFLIEGDKLARYKRPREYYFVDSLPKTASGKMQKFVLEQQLKEQANQRLGG</sequence>
<dbReference type="InterPro" id="IPR042099">
    <property type="entry name" value="ANL_N_sf"/>
</dbReference>
<gene>
    <name evidence="6" type="ORF">BAA01_06020</name>
</gene>
<feature type="domain" description="AMP-binding enzyme C-terminal" evidence="5">
    <location>
        <begin position="430"/>
        <end position="507"/>
    </location>
</feature>
<organism evidence="6 7">
    <name type="scientific">Bacillus thermozeamaize</name>
    <dbReference type="NCBI Taxonomy" id="230954"/>
    <lineage>
        <taxon>Bacteria</taxon>
        <taxon>Bacillati</taxon>
        <taxon>Bacillota</taxon>
        <taxon>Bacilli</taxon>
        <taxon>Bacillales</taxon>
        <taxon>Bacillaceae</taxon>
        <taxon>Bacillus</taxon>
    </lineage>
</organism>
<dbReference type="Gene3D" id="3.30.300.30">
    <property type="match status" value="1"/>
</dbReference>
<protein>
    <submittedName>
        <fullName evidence="6">Long-chain fatty acid--CoA ligase</fullName>
    </submittedName>
</protein>
<dbReference type="CDD" id="cd17631">
    <property type="entry name" value="FACL_FadD13-like"/>
    <property type="match status" value="1"/>
</dbReference>
<evidence type="ECO:0000256" key="2">
    <source>
        <dbReference type="ARBA" id="ARBA00022598"/>
    </source>
</evidence>
<keyword evidence="3" id="KW-0547">Nucleotide-binding</keyword>
<reference evidence="7" key="1">
    <citation type="submission" date="2016-06" db="EMBL/GenBank/DDBJ databases">
        <authorList>
            <person name="Nascimento L."/>
            <person name="Pereira R.V."/>
            <person name="Martins L.F."/>
            <person name="Quaggio R.B."/>
            <person name="Silva A.M."/>
            <person name="Setubal J.C."/>
        </authorList>
    </citation>
    <scope>NUCLEOTIDE SEQUENCE [LARGE SCALE GENOMIC DNA]</scope>
</reference>
<dbReference type="PANTHER" id="PTHR43201">
    <property type="entry name" value="ACYL-COA SYNTHETASE"/>
    <property type="match status" value="1"/>
</dbReference>
<feature type="domain" description="AMP-dependent synthetase/ligase" evidence="4">
    <location>
        <begin position="10"/>
        <end position="380"/>
    </location>
</feature>
<dbReference type="InterPro" id="IPR045851">
    <property type="entry name" value="AMP-bd_C_sf"/>
</dbReference>
<comment type="similarity">
    <text evidence="1">Belongs to the ATP-dependent AMP-binding enzyme family.</text>
</comment>
<dbReference type="InterPro" id="IPR020845">
    <property type="entry name" value="AMP-binding_CS"/>
</dbReference>
<proteinExistence type="inferred from homology"/>
<dbReference type="GO" id="GO:0031956">
    <property type="term" value="F:medium-chain fatty acid-CoA ligase activity"/>
    <property type="evidence" value="ECO:0007669"/>
    <property type="project" value="TreeGrafter"/>
</dbReference>
<dbReference type="NCBIfam" id="NF004837">
    <property type="entry name" value="PRK06187.1"/>
    <property type="match status" value="1"/>
</dbReference>
<dbReference type="PANTHER" id="PTHR43201:SF5">
    <property type="entry name" value="MEDIUM-CHAIN ACYL-COA LIGASE ACSF2, MITOCHONDRIAL"/>
    <property type="match status" value="1"/>
</dbReference>
<dbReference type="InterPro" id="IPR000873">
    <property type="entry name" value="AMP-dep_synth/lig_dom"/>
</dbReference>
<evidence type="ECO:0000259" key="5">
    <source>
        <dbReference type="Pfam" id="PF13193"/>
    </source>
</evidence>
<keyword evidence="3" id="KW-0067">ATP-binding</keyword>
<dbReference type="Pfam" id="PF00501">
    <property type="entry name" value="AMP-binding"/>
    <property type="match status" value="1"/>
</dbReference>
<dbReference type="Gene3D" id="3.40.50.12780">
    <property type="entry name" value="N-terminal domain of ligase-like"/>
    <property type="match status" value="1"/>
</dbReference>
<evidence type="ECO:0000256" key="3">
    <source>
        <dbReference type="ARBA" id="ARBA00022840"/>
    </source>
</evidence>
<dbReference type="GO" id="GO:0006631">
    <property type="term" value="P:fatty acid metabolic process"/>
    <property type="evidence" value="ECO:0007669"/>
    <property type="project" value="TreeGrafter"/>
</dbReference>
<evidence type="ECO:0000313" key="7">
    <source>
        <dbReference type="Proteomes" id="UP000196475"/>
    </source>
</evidence>
<name>A0A1Y3PHV3_9BACI</name>
<dbReference type="EMBL" id="LZRT01000121">
    <property type="protein sequence ID" value="OUM84688.1"/>
    <property type="molecule type" value="Genomic_DNA"/>
</dbReference>
<evidence type="ECO:0000256" key="1">
    <source>
        <dbReference type="ARBA" id="ARBA00006432"/>
    </source>
</evidence>
<dbReference type="FunFam" id="3.30.300.30:FF:000008">
    <property type="entry name" value="2,3-dihydroxybenzoate-AMP ligase"/>
    <property type="match status" value="1"/>
</dbReference>
<dbReference type="GO" id="GO:0005524">
    <property type="term" value="F:ATP binding"/>
    <property type="evidence" value="ECO:0007669"/>
    <property type="project" value="UniProtKB-KW"/>
</dbReference>
<dbReference type="SUPFAM" id="SSF56801">
    <property type="entry name" value="Acetyl-CoA synthetase-like"/>
    <property type="match status" value="1"/>
</dbReference>
<keyword evidence="2 6" id="KW-0436">Ligase</keyword>
<dbReference type="AlphaFoldDB" id="A0A1Y3PHV3"/>
<accession>A0A1Y3PHV3</accession>
<evidence type="ECO:0000259" key="4">
    <source>
        <dbReference type="Pfam" id="PF00501"/>
    </source>
</evidence>
<dbReference type="Pfam" id="PF13193">
    <property type="entry name" value="AMP-binding_C"/>
    <property type="match status" value="1"/>
</dbReference>
<dbReference type="Proteomes" id="UP000196475">
    <property type="component" value="Unassembled WGS sequence"/>
</dbReference>